<proteinExistence type="predicted"/>
<dbReference type="GO" id="GO:0030036">
    <property type="term" value="P:actin cytoskeleton organization"/>
    <property type="evidence" value="ECO:0007669"/>
    <property type="project" value="TreeGrafter"/>
</dbReference>
<dbReference type="PANTHER" id="PTHR12659:SF7">
    <property type="entry name" value="CROSSVEINLESS C, ISOFORM C"/>
    <property type="match status" value="1"/>
</dbReference>
<dbReference type="WBParaSite" id="PSU_v2.g10961.t1">
    <property type="protein sequence ID" value="PSU_v2.g10961.t1"/>
    <property type="gene ID" value="PSU_v2.g10961"/>
</dbReference>
<evidence type="ECO:0000313" key="2">
    <source>
        <dbReference type="WBParaSite" id="PSU_v2.g10961.t1"/>
    </source>
</evidence>
<dbReference type="SUPFAM" id="SSF55961">
    <property type="entry name" value="Bet v1-like"/>
    <property type="match status" value="1"/>
</dbReference>
<dbReference type="PANTHER" id="PTHR12659">
    <property type="entry name" value="RHO-TYPE GTPASE ACTIVATING PROTEIN"/>
    <property type="match status" value="1"/>
</dbReference>
<dbReference type="InterPro" id="IPR023393">
    <property type="entry name" value="START-like_dom_sf"/>
</dbReference>
<dbReference type="Proteomes" id="UP000887577">
    <property type="component" value="Unplaced"/>
</dbReference>
<dbReference type="GO" id="GO:0005096">
    <property type="term" value="F:GTPase activator activity"/>
    <property type="evidence" value="ECO:0007669"/>
    <property type="project" value="TreeGrafter"/>
</dbReference>
<dbReference type="GO" id="GO:0035023">
    <property type="term" value="P:regulation of Rho protein signal transduction"/>
    <property type="evidence" value="ECO:0007669"/>
    <property type="project" value="TreeGrafter"/>
</dbReference>
<name>A0A914XVG0_9BILA</name>
<dbReference type="AlphaFoldDB" id="A0A914XVG0"/>
<protein>
    <submittedName>
        <fullName evidence="2">START domain-containing protein</fullName>
    </submittedName>
</protein>
<evidence type="ECO:0000313" key="1">
    <source>
        <dbReference type="Proteomes" id="UP000887577"/>
    </source>
</evidence>
<organism evidence="1 2">
    <name type="scientific">Panagrolaimus superbus</name>
    <dbReference type="NCBI Taxonomy" id="310955"/>
    <lineage>
        <taxon>Eukaryota</taxon>
        <taxon>Metazoa</taxon>
        <taxon>Ecdysozoa</taxon>
        <taxon>Nematoda</taxon>
        <taxon>Chromadorea</taxon>
        <taxon>Rhabditida</taxon>
        <taxon>Tylenchina</taxon>
        <taxon>Panagrolaimomorpha</taxon>
        <taxon>Panagrolaimoidea</taxon>
        <taxon>Panagrolaimidae</taxon>
        <taxon>Panagrolaimus</taxon>
    </lineage>
</organism>
<keyword evidence="1" id="KW-1185">Reference proteome</keyword>
<dbReference type="Gene3D" id="3.30.530.20">
    <property type="match status" value="1"/>
</dbReference>
<reference evidence="2" key="1">
    <citation type="submission" date="2022-11" db="UniProtKB">
        <authorList>
            <consortium name="WormBaseParasite"/>
        </authorList>
    </citation>
    <scope>IDENTIFICATION</scope>
</reference>
<sequence length="291" mass="33006">MTVDNLSICTMPTVFTLSDISQSATPNRRRKTVAIMNGKDAMPYTSLKLALSLLISHRSELDTIPPYILKAANMKNPKKKKDLKDSMAPLQDIGVAASLRCFVAQLFKENDEYWKSWRIEFIHENGILISTREVDDPCALKSCRLQLTVQASPKQVVSALINHSEKWDLITTSTKATFIDFSNKEDIANITYKNFNNAAIKRSTVARIWEDDEPGTGKAYLAQKTCKSDPLSSNVHIYHTAFIICPFKEKSVINYVNRIDLKGKPADWYDKTYRQLLISQMNCLASLFKNK</sequence>
<accession>A0A914XVG0</accession>